<evidence type="ECO:0000313" key="2">
    <source>
        <dbReference type="Proteomes" id="UP000247892"/>
    </source>
</evidence>
<proteinExistence type="predicted"/>
<organism evidence="1 2">
    <name type="scientific">Prauserella flavalba</name>
    <dbReference type="NCBI Taxonomy" id="1477506"/>
    <lineage>
        <taxon>Bacteria</taxon>
        <taxon>Bacillati</taxon>
        <taxon>Actinomycetota</taxon>
        <taxon>Actinomycetes</taxon>
        <taxon>Pseudonocardiales</taxon>
        <taxon>Pseudonocardiaceae</taxon>
        <taxon>Prauserella</taxon>
    </lineage>
</organism>
<reference evidence="1 2" key="1">
    <citation type="submission" date="2016-07" db="EMBL/GenBank/DDBJ databases">
        <title>Draft genome sequence of Prauserella sp. YIM 121212, isolated from alkaline soil.</title>
        <authorList>
            <person name="Ruckert C."/>
            <person name="Albersmeier A."/>
            <person name="Jiang C.-L."/>
            <person name="Jiang Y."/>
            <person name="Kalinowski J."/>
            <person name="Schneider O."/>
            <person name="Winkler A."/>
            <person name="Zotchev S.B."/>
        </authorList>
    </citation>
    <scope>NUCLEOTIDE SEQUENCE [LARGE SCALE GENOMIC DNA]</scope>
    <source>
        <strain evidence="1 2">YIM 121212</strain>
    </source>
</reference>
<comment type="caution">
    <text evidence="1">The sequence shown here is derived from an EMBL/GenBank/DDBJ whole genome shotgun (WGS) entry which is preliminary data.</text>
</comment>
<accession>A0A318L941</accession>
<protein>
    <submittedName>
        <fullName evidence="1">Uncharacterized protein</fullName>
    </submittedName>
</protein>
<dbReference type="AlphaFoldDB" id="A0A318L941"/>
<evidence type="ECO:0000313" key="1">
    <source>
        <dbReference type="EMBL" id="PXY17330.1"/>
    </source>
</evidence>
<dbReference type="Proteomes" id="UP000247892">
    <property type="component" value="Unassembled WGS sequence"/>
</dbReference>
<sequence length="89" mass="9948">MSARTQQIDLSALRELVEDLGIQVATWSRRDDDPTKGQPLERAAAGDAVGTIDAMLAKLHRLRSQLVTEIRRRDDAFMAALDEKYGPVR</sequence>
<dbReference type="EMBL" id="MASU01000028">
    <property type="protein sequence ID" value="PXY17330.1"/>
    <property type="molecule type" value="Genomic_DNA"/>
</dbReference>
<dbReference type="OrthoDB" id="3707727at2"/>
<keyword evidence="2" id="KW-1185">Reference proteome</keyword>
<gene>
    <name evidence="1" type="ORF">BA062_37610</name>
</gene>
<dbReference type="RefSeq" id="WP_110344006.1">
    <property type="nucleotide sequence ID" value="NZ_MASU01000028.1"/>
</dbReference>
<name>A0A318L941_9PSEU</name>